<organism evidence="2 3">
    <name type="scientific">Lates japonicus</name>
    <name type="common">Japanese lates</name>
    <dbReference type="NCBI Taxonomy" id="270547"/>
    <lineage>
        <taxon>Eukaryota</taxon>
        <taxon>Metazoa</taxon>
        <taxon>Chordata</taxon>
        <taxon>Craniata</taxon>
        <taxon>Vertebrata</taxon>
        <taxon>Euteleostomi</taxon>
        <taxon>Actinopterygii</taxon>
        <taxon>Neopterygii</taxon>
        <taxon>Teleostei</taxon>
        <taxon>Neoteleostei</taxon>
        <taxon>Acanthomorphata</taxon>
        <taxon>Carangaria</taxon>
        <taxon>Carangaria incertae sedis</taxon>
        <taxon>Centropomidae</taxon>
        <taxon>Lates</taxon>
    </lineage>
</organism>
<dbReference type="EMBL" id="BRZM01001195">
    <property type="protein sequence ID" value="GLD72728.1"/>
    <property type="molecule type" value="Genomic_DNA"/>
</dbReference>
<reference evidence="2" key="1">
    <citation type="submission" date="2022-08" db="EMBL/GenBank/DDBJ databases">
        <title>Genome sequencing of akame (Lates japonicus).</title>
        <authorList>
            <person name="Hashiguchi Y."/>
            <person name="Takahashi H."/>
        </authorList>
    </citation>
    <scope>NUCLEOTIDE SEQUENCE</scope>
    <source>
        <strain evidence="2">Kochi</strain>
    </source>
</reference>
<keyword evidence="3" id="KW-1185">Reference proteome</keyword>
<dbReference type="Proteomes" id="UP001279410">
    <property type="component" value="Unassembled WGS sequence"/>
</dbReference>
<name>A0AAD3NKJ2_LATJO</name>
<evidence type="ECO:0000313" key="3">
    <source>
        <dbReference type="Proteomes" id="UP001279410"/>
    </source>
</evidence>
<dbReference type="AlphaFoldDB" id="A0AAD3NKJ2"/>
<protein>
    <submittedName>
        <fullName evidence="2">NACHT, LRR and PYD domains-containing protein 5-like protein</fullName>
    </submittedName>
</protein>
<dbReference type="EMBL" id="BRZM01001200">
    <property type="protein sequence ID" value="GLD72741.1"/>
    <property type="molecule type" value="Genomic_DNA"/>
</dbReference>
<proteinExistence type="predicted"/>
<comment type="caution">
    <text evidence="2">The sequence shown here is derived from an EMBL/GenBank/DDBJ whole genome shotgun (WGS) entry which is preliminary data.</text>
</comment>
<evidence type="ECO:0000313" key="2">
    <source>
        <dbReference type="EMBL" id="GLD72741.1"/>
    </source>
</evidence>
<sequence length="80" mass="8665">MPVLDGGAEFEKLTRQHAVDLQLTVSCSVQQQEEAASSAVGKVVAYDSVKSASRANCVTVTFLPYHTFSLHGMQIILQII</sequence>
<evidence type="ECO:0000313" key="1">
    <source>
        <dbReference type="EMBL" id="GLD72728.1"/>
    </source>
</evidence>
<accession>A0AAD3NKJ2</accession>
<gene>
    <name evidence="1" type="ORF">AKAME5_002405300</name>
    <name evidence="2" type="ORF">AKAME5_002406600</name>
</gene>